<evidence type="ECO:0000313" key="1">
    <source>
        <dbReference type="EMBL" id="PKQ63071.1"/>
    </source>
</evidence>
<reference evidence="1 2" key="1">
    <citation type="journal article" date="2017" name="Front. Microbiol.">
        <title>Labilibaculum manganireducens gen. nov., sp. nov. and Labilibaculum filiforme sp. nov., Novel Bacteroidetes Isolated from Subsurface Sediments of the Baltic Sea.</title>
        <authorList>
            <person name="Vandieken V."/>
            <person name="Marshall I.P."/>
            <person name="Niemann H."/>
            <person name="Engelen B."/>
            <person name="Cypionka H."/>
        </authorList>
    </citation>
    <scope>NUCLEOTIDE SEQUENCE [LARGE SCALE GENOMIC DNA]</scope>
    <source>
        <strain evidence="1 2">59.16B</strain>
    </source>
</reference>
<dbReference type="SUPFAM" id="SSF52540">
    <property type="entry name" value="P-loop containing nucleoside triphosphate hydrolases"/>
    <property type="match status" value="1"/>
</dbReference>
<gene>
    <name evidence="1" type="ORF">BZG02_09900</name>
</gene>
<organism evidence="1 2">
    <name type="scientific">Labilibaculum filiforme</name>
    <dbReference type="NCBI Taxonomy" id="1940526"/>
    <lineage>
        <taxon>Bacteria</taxon>
        <taxon>Pseudomonadati</taxon>
        <taxon>Bacteroidota</taxon>
        <taxon>Bacteroidia</taxon>
        <taxon>Marinilabiliales</taxon>
        <taxon>Marinifilaceae</taxon>
        <taxon>Labilibaculum</taxon>
    </lineage>
</organism>
<comment type="caution">
    <text evidence="1">The sequence shown here is derived from an EMBL/GenBank/DDBJ whole genome shotgun (WGS) entry which is preliminary data.</text>
</comment>
<sequence>MYTNYSTKLISSLQPIESMISTLQATLHSIEENKGVSDDYSAYKKHSEEFKKCVQAYFQAINNFDVSEFFDQYAEIKESIAGFEALVVEFQDKDRFYSLPADGLVLKTRKFGKRFFLKTNWGLLSVRNKFRTLFKKEPIPKNYWKHKIPSQQLAELVYFVRFLEDVTPIVEDVLSFRQEIFKRLKAIDKQMETNLLGADKWVENDFQQALIELSQQIGAKKIELDINFKELKEVLDAHYTELHAKTGTIEFSVGKIQASKLNRKALRIIKRHEKLFHTFNSRAFAVFEHWRLVYEVRFSNLSVTAIFNQREAKLESSLQEVLLSSDSYFVSILEEALARIQEEKDLQDVEDNLLAKQLLAERVPNYIEKLLETDFAPHFDQLKLDCSEAFANVSSNYLLPSKKGWHNVSSLPKLRETNVLDIVSGCIEEAIDTPLLTQKEALVNGIQKSLSNTSELAGIVDYALEYFNAKDHEQGGDQLVEFTAGIERAVQKAKENKQHNIELSRDAVAQINTINSNFITEISSAISPENLDEKQTEMIRKRRIRNAKNRLISGLLFFKVILSSSYKKVLDVSKQAHQKYTAYREVLGLSEKKETIGSELSNYLSETEISIARLPLMYQRLFKVAPITNAKFRIEREQVIQQLEIAYSNWTSGKFAPTCLVGEAGSGITSMVNVFKEKFGHQYAFYRFDLETKISSEEEFIQFLQTVFADLEFNSMDELIEKVQHLKGRRIIVIENVHQLFLRKLHGFKNLTEFFRLISQTNSQIFWLSTCLLYTYKYLNYTLKMSDHFGYVVNLDSLNREQLTEIIIKRHKFSGFKLHFLPPKYFHPKRNYKRMSEVEKQNYLEADYFNRLYKFAQNNLSLALVFWMRSVVSIEDNNFYMQYKHLEYSFFNTLSTAQITTLHALVLHGGLRLEEHAAIFAWKKEESFAHLMVFTDDGILIKKNGVYLVNPLVYRQISDHLAVLNYIH</sequence>
<protein>
    <submittedName>
        <fullName evidence="1">Uncharacterized protein</fullName>
    </submittedName>
</protein>
<dbReference type="OrthoDB" id="1109088at2"/>
<accession>A0A2N3HYF2</accession>
<dbReference type="InterPro" id="IPR027417">
    <property type="entry name" value="P-loop_NTPase"/>
</dbReference>
<dbReference type="Proteomes" id="UP000233535">
    <property type="component" value="Unassembled WGS sequence"/>
</dbReference>
<evidence type="ECO:0000313" key="2">
    <source>
        <dbReference type="Proteomes" id="UP000233535"/>
    </source>
</evidence>
<dbReference type="RefSeq" id="WP_143470447.1">
    <property type="nucleotide sequence ID" value="NZ_MVDD01000006.1"/>
</dbReference>
<dbReference type="AlphaFoldDB" id="A0A2N3HYF2"/>
<keyword evidence="2" id="KW-1185">Reference proteome</keyword>
<proteinExistence type="predicted"/>
<dbReference type="EMBL" id="MVDD01000006">
    <property type="protein sequence ID" value="PKQ63071.1"/>
    <property type="molecule type" value="Genomic_DNA"/>
</dbReference>
<name>A0A2N3HYF2_9BACT</name>